<dbReference type="EMBL" id="KD219056">
    <property type="protein sequence ID" value="EMS51535.1"/>
    <property type="molecule type" value="Genomic_DNA"/>
</dbReference>
<name>M7ZGQ1_TRIUA</name>
<dbReference type="STRING" id="4572.M7ZGQ1"/>
<dbReference type="OMA" id="IMFNDEA"/>
<accession>M7ZGQ1</accession>
<evidence type="ECO:0000313" key="1">
    <source>
        <dbReference type="EMBL" id="EMS51535.1"/>
    </source>
</evidence>
<proteinExistence type="predicted"/>
<reference evidence="1" key="1">
    <citation type="journal article" date="2013" name="Nature">
        <title>Draft genome of the wheat A-genome progenitor Triticum urartu.</title>
        <authorList>
            <person name="Ling H.Q."/>
            <person name="Zhao S."/>
            <person name="Liu D."/>
            <person name="Wang J."/>
            <person name="Sun H."/>
            <person name="Zhang C."/>
            <person name="Fan H."/>
            <person name="Li D."/>
            <person name="Dong L."/>
            <person name="Tao Y."/>
            <person name="Gao C."/>
            <person name="Wu H."/>
            <person name="Li Y."/>
            <person name="Cui Y."/>
            <person name="Guo X."/>
            <person name="Zheng S."/>
            <person name="Wang B."/>
            <person name="Yu K."/>
            <person name="Liang Q."/>
            <person name="Yang W."/>
            <person name="Lou X."/>
            <person name="Chen J."/>
            <person name="Feng M."/>
            <person name="Jian J."/>
            <person name="Zhang X."/>
            <person name="Luo G."/>
            <person name="Jiang Y."/>
            <person name="Liu J."/>
            <person name="Wang Z."/>
            <person name="Sha Y."/>
            <person name="Zhang B."/>
            <person name="Wu H."/>
            <person name="Tang D."/>
            <person name="Shen Q."/>
            <person name="Xue P."/>
            <person name="Zou S."/>
            <person name="Wang X."/>
            <person name="Liu X."/>
            <person name="Wang F."/>
            <person name="Yang Y."/>
            <person name="An X."/>
            <person name="Dong Z."/>
            <person name="Zhang K."/>
            <person name="Zhang X."/>
            <person name="Luo M.C."/>
            <person name="Dvorak J."/>
            <person name="Tong Y."/>
            <person name="Wang J."/>
            <person name="Yang H."/>
            <person name="Li Z."/>
            <person name="Wang D."/>
            <person name="Zhang A."/>
            <person name="Wang J."/>
        </authorList>
    </citation>
    <scope>NUCLEOTIDE SEQUENCE</scope>
</reference>
<dbReference type="AlphaFoldDB" id="M7ZGQ1"/>
<dbReference type="InterPro" id="IPR038765">
    <property type="entry name" value="Papain-like_cys_pep_sf"/>
</dbReference>
<dbReference type="SUPFAM" id="SSF54001">
    <property type="entry name" value="Cysteine proteinases"/>
    <property type="match status" value="1"/>
</dbReference>
<gene>
    <name evidence="1" type="ORF">TRIUR3_15206</name>
</gene>
<sequence>MTFVIYSMGHILAPSTKHDVFVIDYWAAIANTDKIVDFNFSCWKVKQDIQNNRPVTHLTGCHLFFQIFYLDNLDLGMLNLPHSSYPRISCFDESRVRKMIIQCTGIGPGPTDFCTPVYDVDDEVTPKQPKLPAQLDPSKNWADSIIGGIIMFNDEADPPEDAVLFAQISPFKPTPSSTVHTSYADSHWTDGRSHIDPPPSVLVDIDSYIRNTPSTDITSPWITHPDPRYCSLTGDSIVEQLSGTKLLDHEACCLIFRCFNQIDNQLLYPGSTPKWRVFIEPDFSTSVLAGDNVWDMVSIQKQFTAPNIINNIPNTRLFIIPAYLPSGWTVYCWDMKRKIIHMCDPMADASSYTAQKASHFLSATLFARNESGVCMLHTARHFNGIGLACKPANETLAHQKKLMAAELLQLHGNLAILPAPLKAIFHAQHNA</sequence>
<organism evidence="1">
    <name type="scientific">Triticum urartu</name>
    <name type="common">Red wild einkorn</name>
    <name type="synonym">Crithodium urartu</name>
    <dbReference type="NCBI Taxonomy" id="4572"/>
    <lineage>
        <taxon>Eukaryota</taxon>
        <taxon>Viridiplantae</taxon>
        <taxon>Streptophyta</taxon>
        <taxon>Embryophyta</taxon>
        <taxon>Tracheophyta</taxon>
        <taxon>Spermatophyta</taxon>
        <taxon>Magnoliopsida</taxon>
        <taxon>Liliopsida</taxon>
        <taxon>Poales</taxon>
        <taxon>Poaceae</taxon>
        <taxon>BOP clade</taxon>
        <taxon>Pooideae</taxon>
        <taxon>Triticodae</taxon>
        <taxon>Triticeae</taxon>
        <taxon>Triticinae</taxon>
        <taxon>Triticum</taxon>
    </lineage>
</organism>
<protein>
    <submittedName>
        <fullName evidence="1">Uncharacterized protein</fullName>
    </submittedName>
</protein>